<evidence type="ECO:0000313" key="6">
    <source>
        <dbReference type="Proteomes" id="UP000260780"/>
    </source>
</evidence>
<dbReference type="Proteomes" id="UP000285109">
    <property type="component" value="Unassembled WGS sequence"/>
</dbReference>
<dbReference type="RefSeq" id="WP_117672746.1">
    <property type="nucleotide sequence ID" value="NZ_CABOGR010000015.1"/>
</dbReference>
<protein>
    <submittedName>
        <fullName evidence="1">Uncharacterized protein</fullName>
    </submittedName>
</protein>
<gene>
    <name evidence="4" type="ORF">DW653_11385</name>
    <name evidence="3" type="ORF">DWY14_05735</name>
    <name evidence="5" type="ORF">DWZ34_00445</name>
    <name evidence="2" type="ORF">DXC17_02890</name>
    <name evidence="1" type="ORF">DXD04_09000</name>
</gene>
<dbReference type="EMBL" id="QSQT01000015">
    <property type="protein sequence ID" value="RGK55735.1"/>
    <property type="molecule type" value="Genomic_DNA"/>
</dbReference>
<dbReference type="EMBL" id="QRUY01000009">
    <property type="protein sequence ID" value="RGS08672.1"/>
    <property type="molecule type" value="Genomic_DNA"/>
</dbReference>
<dbReference type="Proteomes" id="UP000260862">
    <property type="component" value="Unassembled WGS sequence"/>
</dbReference>
<dbReference type="Proteomes" id="UP000283485">
    <property type="component" value="Unassembled WGS sequence"/>
</dbReference>
<accession>A0A3E4N1F4</accession>
<evidence type="ECO:0000313" key="4">
    <source>
        <dbReference type="EMBL" id="RHF89094.1"/>
    </source>
</evidence>
<organism evidence="1 7">
    <name type="scientific">Phocaeicola plebeius</name>
    <dbReference type="NCBI Taxonomy" id="310297"/>
    <lineage>
        <taxon>Bacteria</taxon>
        <taxon>Pseudomonadati</taxon>
        <taxon>Bacteroidota</taxon>
        <taxon>Bacteroidia</taxon>
        <taxon>Bacteroidales</taxon>
        <taxon>Bacteroidaceae</taxon>
        <taxon>Phocaeicola</taxon>
    </lineage>
</organism>
<dbReference type="AlphaFoldDB" id="A0A3E4N1F4"/>
<evidence type="ECO:0000313" key="10">
    <source>
        <dbReference type="Proteomes" id="UP000285750"/>
    </source>
</evidence>
<dbReference type="EMBL" id="QSTF01000004">
    <property type="protein sequence ID" value="RGM42268.1"/>
    <property type="molecule type" value="Genomic_DNA"/>
</dbReference>
<evidence type="ECO:0000313" key="2">
    <source>
        <dbReference type="EMBL" id="RGM42268.1"/>
    </source>
</evidence>
<evidence type="ECO:0000313" key="3">
    <source>
        <dbReference type="EMBL" id="RGS08672.1"/>
    </source>
</evidence>
<dbReference type="Proteomes" id="UP000260780">
    <property type="component" value="Unassembled WGS sequence"/>
</dbReference>
<name>A0A3E4N1F4_9BACT</name>
<evidence type="ECO:0000313" key="5">
    <source>
        <dbReference type="EMBL" id="RHN00617.1"/>
    </source>
</evidence>
<evidence type="ECO:0000313" key="8">
    <source>
        <dbReference type="Proteomes" id="UP000283485"/>
    </source>
</evidence>
<reference evidence="6 7" key="1">
    <citation type="submission" date="2018-08" db="EMBL/GenBank/DDBJ databases">
        <title>A genome reference for cultivated species of the human gut microbiota.</title>
        <authorList>
            <person name="Zou Y."/>
            <person name="Xue W."/>
            <person name="Luo G."/>
        </authorList>
    </citation>
    <scope>NUCLEOTIDE SEQUENCE [LARGE SCALE GENOMIC DNA]</scope>
    <source>
        <strain evidence="3 10">AF24-16AC</strain>
        <strain evidence="5 9">AF31-28B-AC</strain>
        <strain evidence="4 8">AM23-23</strain>
        <strain evidence="2 6">OM08-14</strain>
        <strain evidence="1 7">TF10-3AC</strain>
    </source>
</reference>
<dbReference type="Proteomes" id="UP000285750">
    <property type="component" value="Unassembled WGS sequence"/>
</dbReference>
<comment type="caution">
    <text evidence="1">The sequence shown here is derived from an EMBL/GenBank/DDBJ whole genome shotgun (WGS) entry which is preliminary data.</text>
</comment>
<evidence type="ECO:0000313" key="9">
    <source>
        <dbReference type="Proteomes" id="UP000285109"/>
    </source>
</evidence>
<sequence>MHRITPCSQKVMLRFRRWSRKEYAAFVSLHRHVTIGQVGRGIADASLGKQKTAVCEGKKTEGMSWTDLSGEDALFGSGGPGLGGSLFETDRTELWRLLVPQREEVPALLLDEINKITITGRDVSASGQV</sequence>
<dbReference type="EMBL" id="QRQK01000001">
    <property type="protein sequence ID" value="RHN00617.1"/>
    <property type="molecule type" value="Genomic_DNA"/>
</dbReference>
<evidence type="ECO:0000313" key="1">
    <source>
        <dbReference type="EMBL" id="RGK55735.1"/>
    </source>
</evidence>
<dbReference type="EMBL" id="QRHQ01000022">
    <property type="protein sequence ID" value="RHF89094.1"/>
    <property type="molecule type" value="Genomic_DNA"/>
</dbReference>
<keyword evidence="7" id="KW-1185">Reference proteome</keyword>
<evidence type="ECO:0000313" key="7">
    <source>
        <dbReference type="Proteomes" id="UP000260862"/>
    </source>
</evidence>
<proteinExistence type="predicted"/>
<dbReference type="STRING" id="310297.BHV76_11385"/>